<reference evidence="3" key="2">
    <citation type="submission" date="2013-10" db="EMBL/GenBank/DDBJ databases">
        <authorList>
            <person name="Aslett M."/>
        </authorList>
    </citation>
    <scope>NUCLEOTIDE SEQUENCE [LARGE SCALE GENOMIC DNA]</scope>
    <source>
        <strain evidence="3">Houghton</strain>
    </source>
</reference>
<dbReference type="InterPro" id="IPR011990">
    <property type="entry name" value="TPR-like_helical_dom_sf"/>
</dbReference>
<dbReference type="PANTHER" id="PTHR46455:SF5">
    <property type="entry name" value="SET AND MYND DOMAIN CONTAINING, ARTHROPOD-SPECIFIC, MEMBER 4, ISOFORM A"/>
    <property type="match status" value="1"/>
</dbReference>
<dbReference type="RefSeq" id="XP_037878890.1">
    <property type="nucleotide sequence ID" value="XM_038023036.1"/>
</dbReference>
<dbReference type="Gene3D" id="1.25.40.20">
    <property type="entry name" value="Ankyrin repeat-containing domain"/>
    <property type="match status" value="1"/>
</dbReference>
<dbReference type="InterPro" id="IPR002110">
    <property type="entry name" value="Ankyrin_rpt"/>
</dbReference>
<reference evidence="3" key="1">
    <citation type="submission" date="2013-10" db="EMBL/GenBank/DDBJ databases">
        <title>Genomic analysis of the causative agents of coccidiosis in chickens.</title>
        <authorList>
            <person name="Reid A.J."/>
            <person name="Blake D."/>
            <person name="Billington K."/>
            <person name="Browne H."/>
            <person name="Dunn M."/>
            <person name="Hung S."/>
            <person name="Kawahara F."/>
            <person name="Miranda-Saavedra D."/>
            <person name="Mourier T."/>
            <person name="Nagra H."/>
            <person name="Otto T.D."/>
            <person name="Rawlings N."/>
            <person name="Sanchez A."/>
            <person name="Sanders M."/>
            <person name="Subramaniam C."/>
            <person name="Tay Y."/>
            <person name="Dear P."/>
            <person name="Doerig C."/>
            <person name="Gruber A."/>
            <person name="Parkinson J."/>
            <person name="Shirley M."/>
            <person name="Wan K.L."/>
            <person name="Berriman M."/>
            <person name="Tomley F."/>
            <person name="Pain A."/>
        </authorList>
    </citation>
    <scope>NUCLEOTIDE SEQUENCE [LARGE SCALE GENOMIC DNA]</scope>
    <source>
        <strain evidence="3">Houghton</strain>
    </source>
</reference>
<dbReference type="Pfam" id="PF12796">
    <property type="entry name" value="Ank_2"/>
    <property type="match status" value="1"/>
</dbReference>
<accession>U6KK06</accession>
<feature type="compositionally biased region" description="Polar residues" evidence="2">
    <location>
        <begin position="995"/>
        <end position="1014"/>
    </location>
</feature>
<dbReference type="SUPFAM" id="SSF82199">
    <property type="entry name" value="SET domain"/>
    <property type="match status" value="2"/>
</dbReference>
<feature type="region of interest" description="Disordered" evidence="2">
    <location>
        <begin position="563"/>
        <end position="613"/>
    </location>
</feature>
<keyword evidence="1" id="KW-0040">ANK repeat</keyword>
<dbReference type="Gene3D" id="6.10.140.2220">
    <property type="match status" value="1"/>
</dbReference>
<dbReference type="SUPFAM" id="SSF48403">
    <property type="entry name" value="Ankyrin repeat"/>
    <property type="match status" value="1"/>
</dbReference>
<evidence type="ECO:0000313" key="4">
    <source>
        <dbReference type="Proteomes" id="UP000030744"/>
    </source>
</evidence>
<name>U6KK06_9EIME</name>
<dbReference type="PROSITE" id="PS50297">
    <property type="entry name" value="ANK_REP_REGION"/>
    <property type="match status" value="3"/>
</dbReference>
<feature type="compositionally biased region" description="Polar residues" evidence="2">
    <location>
        <begin position="592"/>
        <end position="604"/>
    </location>
</feature>
<keyword evidence="4" id="KW-1185">Reference proteome</keyword>
<dbReference type="OrthoDB" id="430364at2759"/>
<feature type="region of interest" description="Disordered" evidence="2">
    <location>
        <begin position="988"/>
        <end position="1023"/>
    </location>
</feature>
<organism evidence="3 4">
    <name type="scientific">Eimeria mitis</name>
    <dbReference type="NCBI Taxonomy" id="44415"/>
    <lineage>
        <taxon>Eukaryota</taxon>
        <taxon>Sar</taxon>
        <taxon>Alveolata</taxon>
        <taxon>Apicomplexa</taxon>
        <taxon>Conoidasida</taxon>
        <taxon>Coccidia</taxon>
        <taxon>Eucoccidiorida</taxon>
        <taxon>Eimeriorina</taxon>
        <taxon>Eimeriidae</taxon>
        <taxon>Eimeria</taxon>
    </lineage>
</organism>
<dbReference type="PROSITE" id="PS50088">
    <property type="entry name" value="ANK_REPEAT"/>
    <property type="match status" value="3"/>
</dbReference>
<dbReference type="PANTHER" id="PTHR46455">
    <property type="entry name" value="SET AND MYND DOMAIN CONTAINING, ARTHROPOD-SPECIFIC, MEMBER 4, ISOFORM A"/>
    <property type="match status" value="1"/>
</dbReference>
<dbReference type="VEuPathDB" id="ToxoDB:EMH_0065570"/>
<dbReference type="Gene3D" id="1.10.220.160">
    <property type="match status" value="1"/>
</dbReference>
<evidence type="ECO:0000256" key="2">
    <source>
        <dbReference type="SAM" id="MobiDB-lite"/>
    </source>
</evidence>
<dbReference type="SUPFAM" id="SSF48452">
    <property type="entry name" value="TPR-like"/>
    <property type="match status" value="1"/>
</dbReference>
<dbReference type="Gene3D" id="2.170.270.10">
    <property type="entry name" value="SET domain"/>
    <property type="match status" value="1"/>
</dbReference>
<gene>
    <name evidence="3" type="ORF">EMH_0065570</name>
</gene>
<feature type="repeat" description="ANK" evidence="1">
    <location>
        <begin position="1103"/>
        <end position="1135"/>
    </location>
</feature>
<proteinExistence type="predicted"/>
<dbReference type="SMART" id="SM00248">
    <property type="entry name" value="ANK"/>
    <property type="match status" value="4"/>
</dbReference>
<feature type="repeat" description="ANK" evidence="1">
    <location>
        <begin position="1070"/>
        <end position="1102"/>
    </location>
</feature>
<feature type="repeat" description="ANK" evidence="1">
    <location>
        <begin position="1037"/>
        <end position="1069"/>
    </location>
</feature>
<dbReference type="Proteomes" id="UP000030744">
    <property type="component" value="Unassembled WGS sequence"/>
</dbReference>
<evidence type="ECO:0000313" key="3">
    <source>
        <dbReference type="EMBL" id="CDJ36602.1"/>
    </source>
</evidence>
<evidence type="ECO:0000256" key="1">
    <source>
        <dbReference type="PROSITE-ProRule" id="PRU00023"/>
    </source>
</evidence>
<dbReference type="InterPro" id="IPR053010">
    <property type="entry name" value="SET_SmydA-8"/>
</dbReference>
<dbReference type="EMBL" id="HG736379">
    <property type="protein sequence ID" value="CDJ36602.1"/>
    <property type="molecule type" value="Genomic_DNA"/>
</dbReference>
<dbReference type="GeneID" id="60404191"/>
<sequence length="1370" mass="149277">MFSVASQPYREIRGGLASGIYTLSDAAEERLAAQRLFAGGPPEGSLTAYEAALKIQEQYMVKDEAQEAADRQKEEEQRGLRERRETDEILTLQQMLPELLQGGRIKEAEGAVCYFLDRNPHSADGFVLLAETYGHQRNPMGALTAIWGAIHNCPGNRRLLRLLAQYEEAFLMQCCELPLEFKVKALQVSEGPPPEGPPSTVGPLDSELHLQLHPQEAPVTVARHGSHMVAFANRSLSPGDLIFKEKPFVCTPIVLESGQVFSSCFHCLQERRDPSRAFSCPVSPNTCPFVFCSWGCLMANARLHSVECACMPLVFAAAKEAGLSVSFVLHLFRVLIKASLQRHAQIMRDSKEDEETLRCDVGTQLLRLNSFEAEVRKGQPELLQKLLLLMRRFQQSIPPNMLLHFTEPELLHVALVVLQYSPYVSAPSAAAAVQRRDPDCSLGHVFAPAAAMLHHSCVPTATITLDEDGQLAVRALTHIPPGGYICVSAEEDLFKAQKDRKALEAIPRVFGCGCIRCRENDEGGRLLRGVRCFKCIRGFLCPAKPTALLARLRAYGEAGLLPTSASSAGGGIPRETPQGDPKTADASRKQTPKTTAKPQPSTKSPQEKKSNATATPLEEQWLCNCCGLTGPQASLACEEMERDIQQRQKEADAYLLQGARQQAARCYSDIVDLYGSKLHPQHSALFNANTILAGLLAAQGGKDIPRALIVLRRAAMAAETVLPATSMVKVHLYLKLAELTYRAMQLGKQCRRGPSVPPEKIMEPLFCALWNCVACMGREATLSVSVCLRLRRFAAILSVSTPPLTHVPVVRTDDVFLALYKGATDSAAADPEEVRELFQRDPMSIAAGLVRRGLHFPLALELFKAMKDTQHLPTGLSLLGLACLYAHSPLVDALLKMGYDLFAQNSLGMTPLLVMCATRGSCLLSGEKGKFAGCLASESAAAAAAAAASSSAAADAEETEKSRLVILRLMLQHCDALDSREAAVDRHRVVDKRQSLSPSQVSSGTQEETKQAQGTGAGPLGPSRRRLLFSSTHRLLARSQALHFAASNGKTRLCRQLLAAGADVQALNMEGAMPLHLACVAGALETVKLLLERGAPINATTAAGETPLLLAAYWLQEDVMALLLQRGADPAVVARVEGLTVLHAVAAGVLRQTRPLFRGLAWEGDLAAVTLEGFSAETVARGTYTRGGCNASCPDTLIDLRLPSPTADDSDLLVFPGELMQRVQKAQGMLLSLSPHCNHCAYTRRTRRGFTPAELLLRSWEDFEARRNELLKLGDLRLAPLTSEEKVQLEERWRFVLHQIYVLRDLLSPHHLGETEGGNCGDETPRPEQIRENERQKMINAAPWLFNDEIARATQGNNGGAPVVETAAKG</sequence>
<feature type="region of interest" description="Disordered" evidence="2">
    <location>
        <begin position="64"/>
        <end position="84"/>
    </location>
</feature>
<dbReference type="InterPro" id="IPR046341">
    <property type="entry name" value="SET_dom_sf"/>
</dbReference>
<dbReference type="InterPro" id="IPR036770">
    <property type="entry name" value="Ankyrin_rpt-contain_sf"/>
</dbReference>
<protein>
    <submittedName>
        <fullName evidence="3">Ankyrin repeat-containing protein, conserved, putative</fullName>
    </submittedName>
</protein>